<evidence type="ECO:0000259" key="7">
    <source>
        <dbReference type="Pfam" id="PF05425"/>
    </source>
</evidence>
<evidence type="ECO:0000256" key="5">
    <source>
        <dbReference type="ARBA" id="ARBA00023136"/>
    </source>
</evidence>
<evidence type="ECO:0000256" key="4">
    <source>
        <dbReference type="ARBA" id="ARBA00022989"/>
    </source>
</evidence>
<keyword evidence="3 6" id="KW-0812">Transmembrane</keyword>
<dbReference type="GO" id="GO:0006825">
    <property type="term" value="P:copper ion transport"/>
    <property type="evidence" value="ECO:0007669"/>
    <property type="project" value="InterPro"/>
</dbReference>
<evidence type="ECO:0000256" key="6">
    <source>
        <dbReference type="SAM" id="Phobius"/>
    </source>
</evidence>
<dbReference type="EMBL" id="JAELVF020000001">
    <property type="protein sequence ID" value="MBU7599575.1"/>
    <property type="molecule type" value="Genomic_DNA"/>
</dbReference>
<dbReference type="InterPro" id="IPR032694">
    <property type="entry name" value="CopC/D"/>
</dbReference>
<keyword evidence="2" id="KW-1003">Cell membrane</keyword>
<feature type="transmembrane region" description="Helical" evidence="6">
    <location>
        <begin position="166"/>
        <end position="184"/>
    </location>
</feature>
<feature type="transmembrane region" description="Helical" evidence="6">
    <location>
        <begin position="190"/>
        <end position="214"/>
    </location>
</feature>
<dbReference type="AlphaFoldDB" id="A0A949JSY6"/>
<comment type="caution">
    <text evidence="8">The sequence shown here is derived from an EMBL/GenBank/DDBJ whole genome shotgun (WGS) entry which is preliminary data.</text>
</comment>
<dbReference type="RefSeq" id="WP_211038942.1">
    <property type="nucleotide sequence ID" value="NZ_JAELVF020000001.1"/>
</dbReference>
<feature type="transmembrane region" description="Helical" evidence="6">
    <location>
        <begin position="310"/>
        <end position="332"/>
    </location>
</feature>
<feature type="transmembrane region" description="Helical" evidence="6">
    <location>
        <begin position="63"/>
        <end position="81"/>
    </location>
</feature>
<feature type="transmembrane region" description="Helical" evidence="6">
    <location>
        <begin position="267"/>
        <end position="289"/>
    </location>
</feature>
<dbReference type="PANTHER" id="PTHR34820:SF4">
    <property type="entry name" value="INNER MEMBRANE PROTEIN YEBZ"/>
    <property type="match status" value="1"/>
</dbReference>
<dbReference type="Proteomes" id="UP000694501">
    <property type="component" value="Unassembled WGS sequence"/>
</dbReference>
<reference evidence="8" key="1">
    <citation type="submission" date="2021-06" db="EMBL/GenBank/DDBJ databases">
        <title>Sequencing of actinobacteria type strains.</title>
        <authorList>
            <person name="Nguyen G.-S."/>
            <person name="Wentzel A."/>
        </authorList>
    </citation>
    <scope>NUCLEOTIDE SEQUENCE</scope>
    <source>
        <strain evidence="8">P38-E01</strain>
    </source>
</reference>
<dbReference type="InterPro" id="IPR008457">
    <property type="entry name" value="Cu-R_CopD_dom"/>
</dbReference>
<protein>
    <submittedName>
        <fullName evidence="8">CopD family protein</fullName>
    </submittedName>
</protein>
<keyword evidence="4 6" id="KW-1133">Transmembrane helix</keyword>
<evidence type="ECO:0000256" key="3">
    <source>
        <dbReference type="ARBA" id="ARBA00022692"/>
    </source>
</evidence>
<proteinExistence type="predicted"/>
<accession>A0A949JSY6</accession>
<evidence type="ECO:0000313" key="8">
    <source>
        <dbReference type="EMBL" id="MBU7599575.1"/>
    </source>
</evidence>
<evidence type="ECO:0000256" key="1">
    <source>
        <dbReference type="ARBA" id="ARBA00004651"/>
    </source>
</evidence>
<evidence type="ECO:0000256" key="2">
    <source>
        <dbReference type="ARBA" id="ARBA00022475"/>
    </source>
</evidence>
<sequence length="341" mass="35087">MTTPRPTSEPTGRGDPARRRAAAVLVLPAVALLVPLLGPQIALDGTGEGTAPGSTAVTALRTLMLGALCVHAGELFGLLLVRRLPLPTEADEPAAPGSWATGAAVVGFLAALGLALIVSTGNLVTLDLSRMDVGGLYGTRDGALALITVNGFLAAGLCAGGRRPGLAALPLFAVVLAEALRAHPEVHSPLFGSALTLVHLGSAALWTGGLLYVLRVLYAWRRAAPARGTALLGAYSRVALVLFAALTVTGAVSAARRLPPDDLLTTAYGRVLLAKVLLVAAVAVLAVLARRRLRGQADPVAVAAPARAEVLVLLVVVAVSALLTAMPLPVFYRAAFWWTWF</sequence>
<keyword evidence="5 6" id="KW-0472">Membrane</keyword>
<name>A0A949JSY6_9ACTN</name>
<keyword evidence="9" id="KW-1185">Reference proteome</keyword>
<gene>
    <name evidence="8" type="ORF">JGS22_018595</name>
</gene>
<comment type="subcellular location">
    <subcellularLocation>
        <location evidence="1">Cell membrane</location>
        <topology evidence="1">Multi-pass membrane protein</topology>
    </subcellularLocation>
</comment>
<feature type="transmembrane region" description="Helical" evidence="6">
    <location>
        <begin position="142"/>
        <end position="159"/>
    </location>
</feature>
<dbReference type="PANTHER" id="PTHR34820">
    <property type="entry name" value="INNER MEMBRANE PROTEIN YEBZ"/>
    <property type="match status" value="1"/>
</dbReference>
<organism evidence="8 9">
    <name type="scientific">Streptomyces tardus</name>
    <dbReference type="NCBI Taxonomy" id="2780544"/>
    <lineage>
        <taxon>Bacteria</taxon>
        <taxon>Bacillati</taxon>
        <taxon>Actinomycetota</taxon>
        <taxon>Actinomycetes</taxon>
        <taxon>Kitasatosporales</taxon>
        <taxon>Streptomycetaceae</taxon>
        <taxon>Streptomyces</taxon>
    </lineage>
</organism>
<evidence type="ECO:0000313" key="9">
    <source>
        <dbReference type="Proteomes" id="UP000694501"/>
    </source>
</evidence>
<feature type="domain" description="Copper resistance protein D" evidence="7">
    <location>
        <begin position="230"/>
        <end position="323"/>
    </location>
</feature>
<feature type="transmembrane region" description="Helical" evidence="6">
    <location>
        <begin position="234"/>
        <end position="255"/>
    </location>
</feature>
<feature type="transmembrane region" description="Helical" evidence="6">
    <location>
        <begin position="21"/>
        <end position="43"/>
    </location>
</feature>
<dbReference type="GO" id="GO:0005886">
    <property type="term" value="C:plasma membrane"/>
    <property type="evidence" value="ECO:0007669"/>
    <property type="project" value="UniProtKB-SubCell"/>
</dbReference>
<feature type="transmembrane region" description="Helical" evidence="6">
    <location>
        <begin position="102"/>
        <end position="122"/>
    </location>
</feature>
<dbReference type="Pfam" id="PF05425">
    <property type="entry name" value="CopD"/>
    <property type="match status" value="1"/>
</dbReference>